<sequence>MKKCMVVGLGVFGRELAEDLAHRGAEVIAIDDDMELVEAIQDKVDYAVRLDATDEHALSSLGLEDIDLAAVCIGEDFQSNLLAAVNLIQLGVKKVIARASNHTQRRILQAMKVDMIIEPEIEAAKRLAFKLVHKGLMDITFIGKDIATARLAVPKPFVGKSLQEIALRAKYGLNLIAIYSGNVEGDTAVNSNPSADTVLKEGDVLLVIGSEEDLKKISKLE</sequence>
<dbReference type="InterPro" id="IPR006037">
    <property type="entry name" value="RCK_C"/>
</dbReference>
<dbReference type="GO" id="GO:0006813">
    <property type="term" value="P:potassium ion transport"/>
    <property type="evidence" value="ECO:0007669"/>
    <property type="project" value="InterPro"/>
</dbReference>
<feature type="domain" description="RCK C-terminal" evidence="2">
    <location>
        <begin position="134"/>
        <end position="221"/>
    </location>
</feature>
<dbReference type="InterPro" id="IPR036721">
    <property type="entry name" value="RCK_C_sf"/>
</dbReference>
<dbReference type="Proteomes" id="UP000885779">
    <property type="component" value="Unassembled WGS sequence"/>
</dbReference>
<comment type="caution">
    <text evidence="3">The sequence shown here is derived from an EMBL/GenBank/DDBJ whole genome shotgun (WGS) entry which is preliminary data.</text>
</comment>
<dbReference type="PANTHER" id="PTHR43833:SF7">
    <property type="entry name" value="KTR SYSTEM POTASSIUM UPTAKE PROTEIN C"/>
    <property type="match status" value="1"/>
</dbReference>
<feature type="domain" description="RCK N-terminal" evidence="1">
    <location>
        <begin position="1"/>
        <end position="121"/>
    </location>
</feature>
<dbReference type="InterPro" id="IPR050721">
    <property type="entry name" value="Trk_Ktr_HKT_K-transport"/>
</dbReference>
<dbReference type="Pfam" id="PF02254">
    <property type="entry name" value="TrkA_N"/>
    <property type="match status" value="1"/>
</dbReference>
<dbReference type="Gene3D" id="3.40.50.720">
    <property type="entry name" value="NAD(P)-binding Rossmann-like Domain"/>
    <property type="match status" value="1"/>
</dbReference>
<evidence type="ECO:0000259" key="2">
    <source>
        <dbReference type="PROSITE" id="PS51202"/>
    </source>
</evidence>
<dbReference type="InterPro" id="IPR036291">
    <property type="entry name" value="NAD(P)-bd_dom_sf"/>
</dbReference>
<proteinExistence type="predicted"/>
<dbReference type="PANTHER" id="PTHR43833">
    <property type="entry name" value="POTASSIUM CHANNEL PROTEIN 2-RELATED-RELATED"/>
    <property type="match status" value="1"/>
</dbReference>
<dbReference type="AlphaFoldDB" id="A0A7V4TYE5"/>
<dbReference type="PROSITE" id="PS51202">
    <property type="entry name" value="RCK_C"/>
    <property type="match status" value="1"/>
</dbReference>
<dbReference type="EMBL" id="DRQG01000024">
    <property type="protein sequence ID" value="HGY54644.1"/>
    <property type="molecule type" value="Genomic_DNA"/>
</dbReference>
<accession>A0A7V4TYE5</accession>
<dbReference type="GO" id="GO:0008324">
    <property type="term" value="F:monoatomic cation transmembrane transporter activity"/>
    <property type="evidence" value="ECO:0007669"/>
    <property type="project" value="InterPro"/>
</dbReference>
<name>A0A7V4TYE5_CALAY</name>
<organism evidence="3">
    <name type="scientific">Caldithrix abyssi</name>
    <dbReference type="NCBI Taxonomy" id="187145"/>
    <lineage>
        <taxon>Bacteria</taxon>
        <taxon>Pseudomonadati</taxon>
        <taxon>Calditrichota</taxon>
        <taxon>Calditrichia</taxon>
        <taxon>Calditrichales</taxon>
        <taxon>Calditrichaceae</taxon>
        <taxon>Caldithrix</taxon>
    </lineage>
</organism>
<gene>
    <name evidence="3" type="ORF">ENK44_02985</name>
</gene>
<evidence type="ECO:0000259" key="1">
    <source>
        <dbReference type="PROSITE" id="PS51201"/>
    </source>
</evidence>
<dbReference type="PROSITE" id="PS51201">
    <property type="entry name" value="RCK_N"/>
    <property type="match status" value="1"/>
</dbReference>
<reference evidence="3" key="1">
    <citation type="journal article" date="2020" name="mSystems">
        <title>Genome- and Community-Level Interaction Insights into Carbon Utilization and Element Cycling Functions of Hydrothermarchaeota in Hydrothermal Sediment.</title>
        <authorList>
            <person name="Zhou Z."/>
            <person name="Liu Y."/>
            <person name="Xu W."/>
            <person name="Pan J."/>
            <person name="Luo Z.H."/>
            <person name="Li M."/>
        </authorList>
    </citation>
    <scope>NUCLEOTIDE SEQUENCE [LARGE SCALE GENOMIC DNA]</scope>
    <source>
        <strain evidence="3">HyVt-577</strain>
    </source>
</reference>
<protein>
    <submittedName>
        <fullName evidence="3">TrkA family potassium uptake protein</fullName>
    </submittedName>
</protein>
<evidence type="ECO:0000313" key="3">
    <source>
        <dbReference type="EMBL" id="HGY54644.1"/>
    </source>
</evidence>
<dbReference type="SUPFAM" id="SSF116726">
    <property type="entry name" value="TrkA C-terminal domain-like"/>
    <property type="match status" value="1"/>
</dbReference>
<dbReference type="SUPFAM" id="SSF51735">
    <property type="entry name" value="NAD(P)-binding Rossmann-fold domains"/>
    <property type="match status" value="1"/>
</dbReference>
<dbReference type="Pfam" id="PF02080">
    <property type="entry name" value="TrkA_C"/>
    <property type="match status" value="1"/>
</dbReference>
<dbReference type="Gene3D" id="3.30.70.1450">
    <property type="entry name" value="Regulator of K+ conductance, C-terminal domain"/>
    <property type="match status" value="1"/>
</dbReference>
<dbReference type="InterPro" id="IPR003148">
    <property type="entry name" value="RCK_N"/>
</dbReference>